<feature type="region of interest" description="Disordered" evidence="1">
    <location>
        <begin position="566"/>
        <end position="632"/>
    </location>
</feature>
<keyword evidence="2" id="KW-0812">Transmembrane</keyword>
<dbReference type="Proteomes" id="UP000823405">
    <property type="component" value="Unassembled WGS sequence"/>
</dbReference>
<evidence type="ECO:0000256" key="1">
    <source>
        <dbReference type="SAM" id="MobiDB-lite"/>
    </source>
</evidence>
<feature type="region of interest" description="Disordered" evidence="1">
    <location>
        <begin position="296"/>
        <end position="347"/>
    </location>
</feature>
<reference evidence="3" key="1">
    <citation type="journal article" date="2020" name="Fungal Divers.">
        <title>Resolving the Mortierellaceae phylogeny through synthesis of multi-gene phylogenetics and phylogenomics.</title>
        <authorList>
            <person name="Vandepol N."/>
            <person name="Liber J."/>
            <person name="Desiro A."/>
            <person name="Na H."/>
            <person name="Kennedy M."/>
            <person name="Barry K."/>
            <person name="Grigoriev I.V."/>
            <person name="Miller A.N."/>
            <person name="O'Donnell K."/>
            <person name="Stajich J.E."/>
            <person name="Bonito G."/>
        </authorList>
    </citation>
    <scope>NUCLEOTIDE SEQUENCE</scope>
    <source>
        <strain evidence="3">NVP60</strain>
    </source>
</reference>
<keyword evidence="2" id="KW-1133">Transmembrane helix</keyword>
<keyword evidence="2" id="KW-0472">Membrane</keyword>
<protein>
    <submittedName>
        <fullName evidence="3">Uncharacterized protein</fullName>
    </submittedName>
</protein>
<dbReference type="EMBL" id="JAAAIN010002170">
    <property type="protein sequence ID" value="KAG0296145.1"/>
    <property type="molecule type" value="Genomic_DNA"/>
</dbReference>
<keyword evidence="4" id="KW-1185">Reference proteome</keyword>
<feature type="transmembrane region" description="Helical" evidence="2">
    <location>
        <begin position="222"/>
        <end position="249"/>
    </location>
</feature>
<feature type="compositionally biased region" description="Polar residues" evidence="1">
    <location>
        <begin position="321"/>
        <end position="339"/>
    </location>
</feature>
<gene>
    <name evidence="3" type="ORF">BGZ97_004622</name>
</gene>
<feature type="transmembrane region" description="Helical" evidence="2">
    <location>
        <begin position="31"/>
        <end position="48"/>
    </location>
</feature>
<dbReference type="AlphaFoldDB" id="A0A9P6UGS6"/>
<feature type="compositionally biased region" description="Polar residues" evidence="1">
    <location>
        <begin position="364"/>
        <end position="373"/>
    </location>
</feature>
<proteinExistence type="predicted"/>
<organism evidence="3 4">
    <name type="scientific">Linnemannia gamsii</name>
    <dbReference type="NCBI Taxonomy" id="64522"/>
    <lineage>
        <taxon>Eukaryota</taxon>
        <taxon>Fungi</taxon>
        <taxon>Fungi incertae sedis</taxon>
        <taxon>Mucoromycota</taxon>
        <taxon>Mortierellomycotina</taxon>
        <taxon>Mortierellomycetes</taxon>
        <taxon>Mortierellales</taxon>
        <taxon>Mortierellaceae</taxon>
        <taxon>Linnemannia</taxon>
    </lineage>
</organism>
<feature type="compositionally biased region" description="Polar residues" evidence="1">
    <location>
        <begin position="423"/>
        <end position="437"/>
    </location>
</feature>
<feature type="region of interest" description="Disordered" evidence="1">
    <location>
        <begin position="354"/>
        <end position="373"/>
    </location>
</feature>
<feature type="transmembrane region" description="Helical" evidence="2">
    <location>
        <begin position="261"/>
        <end position="286"/>
    </location>
</feature>
<comment type="caution">
    <text evidence="3">The sequence shown here is derived from an EMBL/GenBank/DDBJ whole genome shotgun (WGS) entry which is preliminary data.</text>
</comment>
<evidence type="ECO:0000313" key="4">
    <source>
        <dbReference type="Proteomes" id="UP000823405"/>
    </source>
</evidence>
<sequence length="632" mass="67636">MAYRNRGLNLKIVTDLFTYVGDGLRPKPMDCIIFFTTVASFVKLPGNLLNILNVLPQNMALRIAVEEVYWVFVTFAFTSYFVGLLYAMPVTTREGIFAVYQPETSVSGKTLRPIHVMIPSNTTKNIILAIGCLYPTVTGIGFGIVSGVLYDRGNYEGSRIAMLLQYSNWVLIFWSLAVMFFYYGLKYTFILRANIIIAEAELNAPRSTFGIGNLKSRSPARFLFVQLQITGFGGSAVTITGGGGCLAWVVAQQQILSMDNIAIPLTGAFFWTTAMTIAFFVLIALVGAQTVRNRRRGLHQPSNGQSDGGHRSLPRQESTHKSSSGGPYVGSTLSSMSRHTMSDTEQDGYPLQISRTSLGEDHSTLNTGVSSEKYSMDQFRNHWEGTITEGDAEQGFQGEQETYRSPSLSPPPRPTMTLPSSSIGGSLSNGQNDPNRSQIRESVFGGRTPREEGSGRSSISSPPQSPTSGVFNLPSRRTQGRNSGAVPKPSTSSATSQRPSTPRSAIISTGPGPGMSVAARLKAGSAPKKDVHSAMLISVTQPLPLASVPSIPAQGPAASVRIASTPLLPPKQQSQPIPQTRGPGPTDRKHSLGSDVGVGGAMSVSAPISVPASRGPGGGYRTKSVDIDPPPL</sequence>
<name>A0A9P6UGS6_9FUNG</name>
<feature type="transmembrane region" description="Helical" evidence="2">
    <location>
        <begin position="166"/>
        <end position="185"/>
    </location>
</feature>
<feature type="compositionally biased region" description="Polar residues" evidence="1">
    <location>
        <begin position="489"/>
        <end position="507"/>
    </location>
</feature>
<feature type="region of interest" description="Disordered" evidence="1">
    <location>
        <begin position="395"/>
        <end position="516"/>
    </location>
</feature>
<feature type="transmembrane region" description="Helical" evidence="2">
    <location>
        <begin position="126"/>
        <end position="146"/>
    </location>
</feature>
<evidence type="ECO:0000256" key="2">
    <source>
        <dbReference type="SAM" id="Phobius"/>
    </source>
</evidence>
<dbReference type="OrthoDB" id="2131431at2759"/>
<feature type="compositionally biased region" description="Low complexity" evidence="1">
    <location>
        <begin position="455"/>
        <end position="469"/>
    </location>
</feature>
<feature type="transmembrane region" description="Helical" evidence="2">
    <location>
        <begin position="68"/>
        <end position="87"/>
    </location>
</feature>
<accession>A0A9P6UGS6</accession>
<evidence type="ECO:0000313" key="3">
    <source>
        <dbReference type="EMBL" id="KAG0296145.1"/>
    </source>
</evidence>